<evidence type="ECO:0000256" key="3">
    <source>
        <dbReference type="ARBA" id="ARBA00022764"/>
    </source>
</evidence>
<evidence type="ECO:0000259" key="6">
    <source>
        <dbReference type="Pfam" id="PF05426"/>
    </source>
</evidence>
<dbReference type="Pfam" id="PF05426">
    <property type="entry name" value="Alginate_lyase"/>
    <property type="match status" value="1"/>
</dbReference>
<dbReference type="PANTHER" id="PTHR39210:SF1">
    <property type="entry name" value="HEPARIN-SULFATE LYASE"/>
    <property type="match status" value="1"/>
</dbReference>
<dbReference type="Gene3D" id="1.50.10.100">
    <property type="entry name" value="Chondroitin AC/alginate lyase"/>
    <property type="match status" value="1"/>
</dbReference>
<feature type="domain" description="Alginate lyase" evidence="6">
    <location>
        <begin position="108"/>
        <end position="330"/>
    </location>
</feature>
<dbReference type="GO" id="GO:0042597">
    <property type="term" value="C:periplasmic space"/>
    <property type="evidence" value="ECO:0007669"/>
    <property type="project" value="UniProtKB-SubCell"/>
</dbReference>
<dbReference type="PROSITE" id="PS51257">
    <property type="entry name" value="PROKAR_LIPOPROTEIN"/>
    <property type="match status" value="1"/>
</dbReference>
<comment type="subcellular location">
    <subcellularLocation>
        <location evidence="1">Periplasm</location>
    </subcellularLocation>
</comment>
<evidence type="ECO:0000313" key="9">
    <source>
        <dbReference type="Proteomes" id="UP000184474"/>
    </source>
</evidence>
<dbReference type="AlphaFoldDB" id="A0A1M6RSP5"/>
<keyword evidence="3" id="KW-0574">Periplasm</keyword>
<keyword evidence="9" id="KW-1185">Reference proteome</keyword>
<accession>A0A1M6RSP5</accession>
<dbReference type="InterPro" id="IPR008929">
    <property type="entry name" value="Chondroitin_lyas"/>
</dbReference>
<feature type="chain" id="PRO_5013178245" evidence="5">
    <location>
        <begin position="29"/>
        <end position="761"/>
    </location>
</feature>
<evidence type="ECO:0000256" key="4">
    <source>
        <dbReference type="ARBA" id="ARBA00023239"/>
    </source>
</evidence>
<feature type="domain" description="Heparinase II/III-like C-terminal" evidence="7">
    <location>
        <begin position="407"/>
        <end position="571"/>
    </location>
</feature>
<dbReference type="EMBL" id="FRAA01000004">
    <property type="protein sequence ID" value="SHK35562.1"/>
    <property type="molecule type" value="Genomic_DNA"/>
</dbReference>
<sequence length="761" mass="85516">MVKIALVIYRTSLISCLNLLFLCSIVSCDSEHKTTTLKHKSILFTAASLSTVQEQYSSVQLFQQSMDQAIKEVDAQIANGIEVPIPKDLAGGYTHERHKLNYLTMQRAGKLYRVTGEEKYAVYVHDMLREYAEMFPTLDRHPSEKSYSRGKLFWQCLNDANWLVYASQAYDCIYDRLNADEKAFLETNLFRPYANFLSIETPQFFNRIHNHSTWANAGVGMIGLVMNDTVLVKRALYGLEEDGLDTAAKDNDGGSIKEEGQERAGFLAQMDLLFSPDGFYAEGPYYQRYAIYPFMVFAASLQNARPDLKIFEHRDGILSKAVYALLNLTDSNGEFYPINDAQKGMSYYSRELVSAVDIIYHFGDQNPELLSIAEKQGRVLLDVTGFSVAEAISQGKTQAFVPKSMELKDGADGSEGGLAILRMNHTGGDLNAVFKYTAQGMGHGHYDKLSYSLFENGEEVLQDYGVSRFVNIEQKNGGGYLKENKTFAKQTVAHNTVVVNQTTNYGADIDVANKRHSDRFFFDASKKNIQIASAKDTGAYDGVRMQRTIALIADSSFAKPLLVDVFDIDSDEINTYDLPCYYFGQLLLANMVYETRATLAPMGDQFGYQHLWEVAKADKLPNQTKVTWMNNQQFYSWTASTDTSDEFLFGRIGANDPKFNLRADPMFMLRRKADHAVFASVLESHGSYSAVSELSEDAFSKVTGIDVIYQSDDYTAVQIRHEGGTLQLVLCRNDSAADQSHEITIESKKVSWTGAYDYQVM</sequence>
<dbReference type="Proteomes" id="UP000184474">
    <property type="component" value="Unassembled WGS sequence"/>
</dbReference>
<dbReference type="InterPro" id="IPR008397">
    <property type="entry name" value="Alginate_lyase_dom"/>
</dbReference>
<evidence type="ECO:0000313" key="8">
    <source>
        <dbReference type="EMBL" id="SHK35562.1"/>
    </source>
</evidence>
<keyword evidence="4 8" id="KW-0456">Lyase</keyword>
<evidence type="ECO:0000256" key="2">
    <source>
        <dbReference type="ARBA" id="ARBA00022729"/>
    </source>
</evidence>
<evidence type="ECO:0000259" key="7">
    <source>
        <dbReference type="Pfam" id="PF07940"/>
    </source>
</evidence>
<keyword evidence="2 5" id="KW-0732">Signal</keyword>
<dbReference type="Gene3D" id="2.70.98.70">
    <property type="match status" value="1"/>
</dbReference>
<dbReference type="Pfam" id="PF07940">
    <property type="entry name" value="Hepar_II_III_C"/>
    <property type="match status" value="1"/>
</dbReference>
<dbReference type="InterPro" id="IPR012480">
    <property type="entry name" value="Hepar_II_III_C"/>
</dbReference>
<protein>
    <submittedName>
        <fullName evidence="8">Alginate lyase</fullName>
    </submittedName>
</protein>
<dbReference type="STRING" id="156994.SAMN04488028_104283"/>
<dbReference type="PANTHER" id="PTHR39210">
    <property type="entry name" value="HEPARIN-SULFATE LYASE"/>
    <property type="match status" value="1"/>
</dbReference>
<organism evidence="8 9">
    <name type="scientific">Reichenbachiella agariperforans</name>
    <dbReference type="NCBI Taxonomy" id="156994"/>
    <lineage>
        <taxon>Bacteria</taxon>
        <taxon>Pseudomonadati</taxon>
        <taxon>Bacteroidota</taxon>
        <taxon>Cytophagia</taxon>
        <taxon>Cytophagales</taxon>
        <taxon>Reichenbachiellaceae</taxon>
        <taxon>Reichenbachiella</taxon>
    </lineage>
</organism>
<dbReference type="SUPFAM" id="SSF48230">
    <property type="entry name" value="Chondroitin AC/alginate lyase"/>
    <property type="match status" value="1"/>
</dbReference>
<evidence type="ECO:0000256" key="1">
    <source>
        <dbReference type="ARBA" id="ARBA00004418"/>
    </source>
</evidence>
<name>A0A1M6RSP5_REIAG</name>
<evidence type="ECO:0000256" key="5">
    <source>
        <dbReference type="SAM" id="SignalP"/>
    </source>
</evidence>
<feature type="signal peptide" evidence="5">
    <location>
        <begin position="1"/>
        <end position="28"/>
    </location>
</feature>
<proteinExistence type="predicted"/>
<dbReference type="GO" id="GO:0016829">
    <property type="term" value="F:lyase activity"/>
    <property type="evidence" value="ECO:0007669"/>
    <property type="project" value="UniProtKB-KW"/>
</dbReference>
<gene>
    <name evidence="8" type="ORF">SAMN04488028_104283</name>
</gene>
<reference evidence="9" key="1">
    <citation type="submission" date="2016-11" db="EMBL/GenBank/DDBJ databases">
        <authorList>
            <person name="Varghese N."/>
            <person name="Submissions S."/>
        </authorList>
    </citation>
    <scope>NUCLEOTIDE SEQUENCE [LARGE SCALE GENOMIC DNA]</scope>
    <source>
        <strain evidence="9">DSM 26134</strain>
    </source>
</reference>